<evidence type="ECO:0000256" key="8">
    <source>
        <dbReference type="SAM" id="Phobius"/>
    </source>
</evidence>
<feature type="compositionally biased region" description="Acidic residues" evidence="7">
    <location>
        <begin position="85"/>
        <end position="102"/>
    </location>
</feature>
<dbReference type="InterPro" id="IPR050814">
    <property type="entry name" value="Myo-inositol_Transporter"/>
</dbReference>
<dbReference type="Pfam" id="PF00083">
    <property type="entry name" value="Sugar_tr"/>
    <property type="match status" value="2"/>
</dbReference>
<feature type="transmembrane region" description="Helical" evidence="8">
    <location>
        <begin position="697"/>
        <end position="715"/>
    </location>
</feature>
<keyword evidence="4 8" id="KW-0812">Transmembrane</keyword>
<organism evidence="10">
    <name type="scientific">Sarcoptes scabiei</name>
    <name type="common">Itch mite</name>
    <name type="synonym">Acarus scabiei</name>
    <dbReference type="NCBI Taxonomy" id="52283"/>
    <lineage>
        <taxon>Eukaryota</taxon>
        <taxon>Metazoa</taxon>
        <taxon>Ecdysozoa</taxon>
        <taxon>Arthropoda</taxon>
        <taxon>Chelicerata</taxon>
        <taxon>Arachnida</taxon>
        <taxon>Acari</taxon>
        <taxon>Acariformes</taxon>
        <taxon>Sarcoptiformes</taxon>
        <taxon>Astigmata</taxon>
        <taxon>Psoroptidia</taxon>
        <taxon>Sarcoptoidea</taxon>
        <taxon>Sarcoptidae</taxon>
        <taxon>Sarcoptinae</taxon>
        <taxon>Sarcoptes</taxon>
    </lineage>
</organism>
<feature type="transmembrane region" description="Helical" evidence="8">
    <location>
        <begin position="356"/>
        <end position="377"/>
    </location>
</feature>
<dbReference type="NCBIfam" id="TIGR00879">
    <property type="entry name" value="SP"/>
    <property type="match status" value="1"/>
</dbReference>
<feature type="transmembrane region" description="Helical" evidence="8">
    <location>
        <begin position="505"/>
        <end position="528"/>
    </location>
</feature>
<comment type="similarity">
    <text evidence="2">Belongs to the major facilitator superfamily. Sugar transporter (TC 2.A.1.1) family.</text>
</comment>
<keyword evidence="12" id="KW-1185">Reference proteome</keyword>
<feature type="transmembrane region" description="Helical" evidence="8">
    <location>
        <begin position="736"/>
        <end position="759"/>
    </location>
</feature>
<accession>A0A834VCW1</accession>
<feature type="transmembrane region" description="Helical" evidence="8">
    <location>
        <begin position="765"/>
        <end position="787"/>
    </location>
</feature>
<dbReference type="GO" id="GO:0016324">
    <property type="term" value="C:apical plasma membrane"/>
    <property type="evidence" value="ECO:0007669"/>
    <property type="project" value="TreeGrafter"/>
</dbReference>
<evidence type="ECO:0000313" key="10">
    <source>
        <dbReference type="EMBL" id="KAF7490890.1"/>
    </source>
</evidence>
<dbReference type="PANTHER" id="PTHR48020:SF12">
    <property type="entry name" value="PROTON MYO-INOSITOL COTRANSPORTER"/>
    <property type="match status" value="1"/>
</dbReference>
<feature type="transmembrane region" description="Helical" evidence="8">
    <location>
        <begin position="260"/>
        <end position="278"/>
    </location>
</feature>
<feature type="transmembrane region" description="Helical" evidence="8">
    <location>
        <begin position="389"/>
        <end position="412"/>
    </location>
</feature>
<evidence type="ECO:0000256" key="3">
    <source>
        <dbReference type="ARBA" id="ARBA00022448"/>
    </source>
</evidence>
<dbReference type="Proteomes" id="UP000070412">
    <property type="component" value="Unassembled WGS sequence"/>
</dbReference>
<dbReference type="InterPro" id="IPR005829">
    <property type="entry name" value="Sugar_transporter_CS"/>
</dbReference>
<feature type="transmembrane region" description="Helical" evidence="8">
    <location>
        <begin position="330"/>
        <end position="350"/>
    </location>
</feature>
<dbReference type="CDD" id="cd17360">
    <property type="entry name" value="MFS_HMIT_like"/>
    <property type="match status" value="1"/>
</dbReference>
<dbReference type="AlphaFoldDB" id="A0A834VCW1"/>
<name>A0A834VCW1_SARSC</name>
<dbReference type="InterPro" id="IPR020846">
    <property type="entry name" value="MFS_dom"/>
</dbReference>
<evidence type="ECO:0000256" key="1">
    <source>
        <dbReference type="ARBA" id="ARBA00004141"/>
    </source>
</evidence>
<dbReference type="InterPro" id="IPR003663">
    <property type="entry name" value="Sugar/inositol_transpt"/>
</dbReference>
<feature type="region of interest" description="Disordered" evidence="7">
    <location>
        <begin position="232"/>
        <end position="252"/>
    </location>
</feature>
<protein>
    <submittedName>
        <fullName evidence="10">Proton myo-inositol cotransporter</fullName>
    </submittedName>
</protein>
<dbReference type="OrthoDB" id="4142200at2759"/>
<evidence type="ECO:0000313" key="12">
    <source>
        <dbReference type="Proteomes" id="UP000070412"/>
    </source>
</evidence>
<dbReference type="InterPro" id="IPR005828">
    <property type="entry name" value="MFS_sugar_transport-like"/>
</dbReference>
<keyword evidence="5 8" id="KW-1133">Transmembrane helix</keyword>
<evidence type="ECO:0000259" key="9">
    <source>
        <dbReference type="PROSITE" id="PS50850"/>
    </source>
</evidence>
<sequence length="845" mass="94971">MMEKDEFDEKISLLLSESKSNTNTSITSDNEIEDKTNTFKNLFDEALYRLSNESDSNDRVLKNRISSNSYPNDGIDHYQNNVVDGDGDNDLEDYDDDDDDDEEKRLLKPLYSSPSTRTTIPLSKVWRNDRYQLVNGNVYGNVKKKTTECFISNILQNHRYTNDDDRNHNQNDNIAVSTTTTTTATSTIITNRVHKSDEPASGTGIINEAYHQSTTASNMGLQTVNVIDNEKMKQRRSQQNLHPSSSSSSNSSEVSNKINWYIYLVTSLSAIGGFLFGYDTGIVSGSMVFIRDYFHLSTTMQEIVISVTILTAWLSSFVAGYLTNKFGRKLVILIASFVFTIGGLMMAFAHTEYVLLAGRAIIGFAIGLASMAIPVYIAEAAPVHIRGKLVSTNVCFITFGQFVASIVAGLFSNDHINGWRWMLGLSAVPSILQLIFFTFLPESPRWLVQKGRYDLAYQALTKFRYANTVEEDIRTEFASIKESCLNSERDRNNSKSVKAIVSNPMVMRALFVGCLLMIIQQVAGINTVMYYSATIIQMSGVTDKSTAVWLSALTASINFIFSFVGLVLVERLGRRRLTLSSLFGVIISLLILAAGFQLAEINSPPVSFNPNPNDDSICSRMRNCDQCVSSLICGYCFSENTKSGNKDLFVSLLQTNKFNGTCLPKNPATQLPFANSSFCVNGTRHSMMWTESWCPSQYSWMTLAGLMLYLFFFAPGMGPMPWTINSEIYPLWTRSFCYSMSTSFNWFFNLLVSLTFLTLTNLLTIYGAFYLYTFFALIGLILFYFFLPETKDKSLEEIEFLFEQPLCQLHKKRQNLSRFHNVDSTVNVSNENVNPSITTSSTNDS</sequence>
<dbReference type="InterPro" id="IPR036259">
    <property type="entry name" value="MFS_trans_sf"/>
</dbReference>
<dbReference type="PROSITE" id="PS50850">
    <property type="entry name" value="MFS"/>
    <property type="match status" value="1"/>
</dbReference>
<feature type="transmembrane region" description="Helical" evidence="8">
    <location>
        <begin position="581"/>
        <end position="599"/>
    </location>
</feature>
<dbReference type="PROSITE" id="PS00216">
    <property type="entry name" value="SUGAR_TRANSPORT_1"/>
    <property type="match status" value="1"/>
</dbReference>
<evidence type="ECO:0000256" key="6">
    <source>
        <dbReference type="ARBA" id="ARBA00023136"/>
    </source>
</evidence>
<dbReference type="PRINTS" id="PR00171">
    <property type="entry name" value="SUGRTRNSPORT"/>
</dbReference>
<keyword evidence="6 8" id="KW-0472">Membrane</keyword>
<feature type="domain" description="Major facilitator superfamily (MFS) profile" evidence="9">
    <location>
        <begin position="265"/>
        <end position="791"/>
    </location>
</feature>
<dbReference type="Gene3D" id="1.20.1250.20">
    <property type="entry name" value="MFS general substrate transporter like domains"/>
    <property type="match status" value="2"/>
</dbReference>
<evidence type="ECO:0000313" key="11">
    <source>
        <dbReference type="EnsemblMetazoa" id="KAF7490890.1"/>
    </source>
</evidence>
<dbReference type="EMBL" id="WVUK01000062">
    <property type="protein sequence ID" value="KAF7490890.1"/>
    <property type="molecule type" value="Genomic_DNA"/>
</dbReference>
<evidence type="ECO:0000256" key="4">
    <source>
        <dbReference type="ARBA" id="ARBA00022692"/>
    </source>
</evidence>
<gene>
    <name evidence="10" type="ORF">SSS_3801</name>
</gene>
<reference evidence="12" key="1">
    <citation type="journal article" date="2020" name="PLoS Negl. Trop. Dis.">
        <title>High-quality nuclear genome for Sarcoptes scabiei-A critical resource for a neglected parasite.</title>
        <authorList>
            <person name="Korhonen P.K."/>
            <person name="Gasser R.B."/>
            <person name="Ma G."/>
            <person name="Wang T."/>
            <person name="Stroehlein A.J."/>
            <person name="Young N.D."/>
            <person name="Ang C.S."/>
            <person name="Fernando D.D."/>
            <person name="Lu H.C."/>
            <person name="Taylor S."/>
            <person name="Reynolds S.L."/>
            <person name="Mofiz E."/>
            <person name="Najaraj S.H."/>
            <person name="Gowda H."/>
            <person name="Madugundu A."/>
            <person name="Renuse S."/>
            <person name="Holt D."/>
            <person name="Pandey A."/>
            <person name="Papenfuss A.T."/>
            <person name="Fischer K."/>
        </authorList>
    </citation>
    <scope>NUCLEOTIDE SEQUENCE [LARGE SCALE GENOMIC DNA]</scope>
</reference>
<evidence type="ECO:0000256" key="5">
    <source>
        <dbReference type="ARBA" id="ARBA00022989"/>
    </source>
</evidence>
<feature type="region of interest" description="Disordered" evidence="7">
    <location>
        <begin position="63"/>
        <end position="102"/>
    </location>
</feature>
<feature type="transmembrane region" description="Helical" evidence="8">
    <location>
        <begin position="418"/>
        <end position="440"/>
    </location>
</feature>
<dbReference type="EnsemblMetazoa" id="SSS_3801s_mrna">
    <property type="protein sequence ID" value="KAF7490890.1"/>
    <property type="gene ID" value="SSS_3801"/>
</dbReference>
<feature type="transmembrane region" description="Helical" evidence="8">
    <location>
        <begin position="303"/>
        <end position="323"/>
    </location>
</feature>
<evidence type="ECO:0000256" key="7">
    <source>
        <dbReference type="SAM" id="MobiDB-lite"/>
    </source>
</evidence>
<reference evidence="10" key="2">
    <citation type="submission" date="2020-01" db="EMBL/GenBank/DDBJ databases">
        <authorList>
            <person name="Korhonen P.K.K."/>
            <person name="Guangxu M.G."/>
            <person name="Wang T.W."/>
            <person name="Stroehlein A.J.S."/>
            <person name="Young N.D."/>
            <person name="Ang C.-S.A."/>
            <person name="Fernando D.W.F."/>
            <person name="Lu H.L."/>
            <person name="Taylor S.T."/>
            <person name="Ehtesham M.E.M."/>
            <person name="Najaraj S.H.N."/>
            <person name="Harsha G.H.G."/>
            <person name="Madugundu A.M."/>
            <person name="Renuse S.R."/>
            <person name="Holt D.H."/>
            <person name="Pandey A.P."/>
            <person name="Papenfuss A.P."/>
            <person name="Gasser R.B.G."/>
            <person name="Fischer K.F."/>
        </authorList>
    </citation>
    <scope>NUCLEOTIDE SEQUENCE</scope>
    <source>
        <strain evidence="10">SSS_KF_BRIS2020</strain>
    </source>
</reference>
<feature type="region of interest" description="Disordered" evidence="7">
    <location>
        <begin position="15"/>
        <end position="35"/>
    </location>
</feature>
<dbReference type="PANTHER" id="PTHR48020">
    <property type="entry name" value="PROTON MYO-INOSITOL COTRANSPORTER"/>
    <property type="match status" value="1"/>
</dbReference>
<dbReference type="PROSITE" id="PS00217">
    <property type="entry name" value="SUGAR_TRANSPORT_2"/>
    <property type="match status" value="1"/>
</dbReference>
<dbReference type="SUPFAM" id="SSF103473">
    <property type="entry name" value="MFS general substrate transporter"/>
    <property type="match status" value="1"/>
</dbReference>
<feature type="transmembrane region" description="Helical" evidence="8">
    <location>
        <begin position="548"/>
        <end position="569"/>
    </location>
</feature>
<keyword evidence="3" id="KW-0813">Transport</keyword>
<dbReference type="GO" id="GO:0005366">
    <property type="term" value="F:myo-inositol:proton symporter activity"/>
    <property type="evidence" value="ECO:0007669"/>
    <property type="project" value="TreeGrafter"/>
</dbReference>
<comment type="subcellular location">
    <subcellularLocation>
        <location evidence="1">Membrane</location>
        <topology evidence="1">Multi-pass membrane protein</topology>
    </subcellularLocation>
</comment>
<proteinExistence type="inferred from homology"/>
<reference evidence="11" key="3">
    <citation type="submission" date="2022-06" db="UniProtKB">
        <authorList>
            <consortium name="EnsemblMetazoa"/>
        </authorList>
    </citation>
    <scope>IDENTIFICATION</scope>
</reference>
<evidence type="ECO:0000256" key="2">
    <source>
        <dbReference type="ARBA" id="ARBA00010992"/>
    </source>
</evidence>